<dbReference type="PANTHER" id="PTHR12903">
    <property type="entry name" value="MITOCHONDRIAL RIBOSOMAL PROTEIN L24"/>
    <property type="match status" value="1"/>
</dbReference>
<dbReference type="InterPro" id="IPR041988">
    <property type="entry name" value="Ribosomal_uL24_KOW"/>
</dbReference>
<evidence type="ECO:0000313" key="6">
    <source>
        <dbReference type="EMBL" id="CAB4850963.1"/>
    </source>
</evidence>
<dbReference type="EMBL" id="CAEZZZ010000111">
    <property type="protein sequence ID" value="CAB4786404.1"/>
    <property type="molecule type" value="Genomic_DNA"/>
</dbReference>
<dbReference type="GO" id="GO:1990904">
    <property type="term" value="C:ribonucleoprotein complex"/>
    <property type="evidence" value="ECO:0007669"/>
    <property type="project" value="UniProtKB-KW"/>
</dbReference>
<gene>
    <name evidence="5" type="ORF">UFOPK2931_01097</name>
    <name evidence="6" type="ORF">UFOPK3287_00924</name>
</gene>
<keyword evidence="3" id="KW-0687">Ribonucleoprotein</keyword>
<dbReference type="InterPro" id="IPR005825">
    <property type="entry name" value="Ribosomal_uL24_CS"/>
</dbReference>
<dbReference type="InterPro" id="IPR057264">
    <property type="entry name" value="Ribosomal_uL24_C"/>
</dbReference>
<reference evidence="6" key="1">
    <citation type="submission" date="2020-05" db="EMBL/GenBank/DDBJ databases">
        <authorList>
            <person name="Chiriac C."/>
            <person name="Salcher M."/>
            <person name="Ghai R."/>
            <person name="Kavagutti S V."/>
        </authorList>
    </citation>
    <scope>NUCLEOTIDE SEQUENCE</scope>
</reference>
<dbReference type="Pfam" id="PF17136">
    <property type="entry name" value="ribosomal_L24"/>
    <property type="match status" value="1"/>
</dbReference>
<protein>
    <submittedName>
        <fullName evidence="6">Unannotated protein</fullName>
    </submittedName>
</protein>
<evidence type="ECO:0000256" key="2">
    <source>
        <dbReference type="ARBA" id="ARBA00022980"/>
    </source>
</evidence>
<dbReference type="PROSITE" id="PS01108">
    <property type="entry name" value="RIBOSOMAL_L24"/>
    <property type="match status" value="1"/>
</dbReference>
<dbReference type="Gene3D" id="2.30.30.30">
    <property type="match status" value="1"/>
</dbReference>
<dbReference type="InterPro" id="IPR014722">
    <property type="entry name" value="Rib_uL2_dom2"/>
</dbReference>
<dbReference type="EMBL" id="CAFBJH010000059">
    <property type="protein sequence ID" value="CAB4850963.1"/>
    <property type="molecule type" value="Genomic_DNA"/>
</dbReference>
<evidence type="ECO:0000256" key="1">
    <source>
        <dbReference type="ARBA" id="ARBA00010618"/>
    </source>
</evidence>
<sequence length="103" mass="10968">MAKIKKGDTVLVIAGKDKGVTGKVLDLDSKRILVEGVNRVKRHTAESTGDRGAKVGGILTVEASIAISNVMIVDEDGKATRLGARKDENGKNVRISRRTGKDI</sequence>
<dbReference type="InterPro" id="IPR008991">
    <property type="entry name" value="Translation_prot_SH3-like_sf"/>
</dbReference>
<dbReference type="GO" id="GO:0006412">
    <property type="term" value="P:translation"/>
    <property type="evidence" value="ECO:0007669"/>
    <property type="project" value="InterPro"/>
</dbReference>
<proteinExistence type="inferred from homology"/>
<evidence type="ECO:0000313" key="5">
    <source>
        <dbReference type="EMBL" id="CAB4786404.1"/>
    </source>
</evidence>
<dbReference type="SMART" id="SM00739">
    <property type="entry name" value="KOW"/>
    <property type="match status" value="1"/>
</dbReference>
<dbReference type="GO" id="GO:0005840">
    <property type="term" value="C:ribosome"/>
    <property type="evidence" value="ECO:0007669"/>
    <property type="project" value="UniProtKB-KW"/>
</dbReference>
<accession>A0A6J7C5C0</accession>
<dbReference type="CDD" id="cd06089">
    <property type="entry name" value="KOW_RPL26"/>
    <property type="match status" value="1"/>
</dbReference>
<dbReference type="InterPro" id="IPR003256">
    <property type="entry name" value="Ribosomal_uL24"/>
</dbReference>
<feature type="domain" description="KOW" evidence="4">
    <location>
        <begin position="3"/>
        <end position="30"/>
    </location>
</feature>
<dbReference type="GO" id="GO:0003735">
    <property type="term" value="F:structural constituent of ribosome"/>
    <property type="evidence" value="ECO:0007669"/>
    <property type="project" value="InterPro"/>
</dbReference>
<evidence type="ECO:0000259" key="4">
    <source>
        <dbReference type="SMART" id="SM00739"/>
    </source>
</evidence>
<dbReference type="AlphaFoldDB" id="A0A6J7C5C0"/>
<name>A0A6J7C5C0_9ZZZZ</name>
<dbReference type="HAMAP" id="MF_01326_B">
    <property type="entry name" value="Ribosomal_uL24_B"/>
    <property type="match status" value="1"/>
</dbReference>
<dbReference type="SUPFAM" id="SSF50104">
    <property type="entry name" value="Translation proteins SH3-like domain"/>
    <property type="match status" value="1"/>
</dbReference>
<keyword evidence="2" id="KW-0689">Ribosomal protein</keyword>
<dbReference type="NCBIfam" id="TIGR01079">
    <property type="entry name" value="rplX_bact"/>
    <property type="match status" value="1"/>
</dbReference>
<organism evidence="6">
    <name type="scientific">freshwater metagenome</name>
    <dbReference type="NCBI Taxonomy" id="449393"/>
    <lineage>
        <taxon>unclassified sequences</taxon>
        <taxon>metagenomes</taxon>
        <taxon>ecological metagenomes</taxon>
    </lineage>
</organism>
<dbReference type="GO" id="GO:0003723">
    <property type="term" value="F:RNA binding"/>
    <property type="evidence" value="ECO:0007669"/>
    <property type="project" value="InterPro"/>
</dbReference>
<evidence type="ECO:0000256" key="3">
    <source>
        <dbReference type="ARBA" id="ARBA00023274"/>
    </source>
</evidence>
<dbReference type="Pfam" id="PF00467">
    <property type="entry name" value="KOW"/>
    <property type="match status" value="1"/>
</dbReference>
<dbReference type="InterPro" id="IPR005824">
    <property type="entry name" value="KOW"/>
</dbReference>
<comment type="similarity">
    <text evidence="1">Belongs to the universal ribosomal protein uL24 family.</text>
</comment>